<evidence type="ECO:0000313" key="3">
    <source>
        <dbReference type="Proteomes" id="UP000199656"/>
    </source>
</evidence>
<dbReference type="OrthoDB" id="5513217at2"/>
<gene>
    <name evidence="2" type="ORF">SAMN05660909_02508</name>
</gene>
<organism evidence="2 3">
    <name type="scientific">Chitinophaga terrae</name>
    <name type="common">ex Kim and Jung 2007</name>
    <dbReference type="NCBI Taxonomy" id="408074"/>
    <lineage>
        <taxon>Bacteria</taxon>
        <taxon>Pseudomonadati</taxon>
        <taxon>Bacteroidota</taxon>
        <taxon>Chitinophagia</taxon>
        <taxon>Chitinophagales</taxon>
        <taxon>Chitinophagaceae</taxon>
        <taxon>Chitinophaga</taxon>
    </lineage>
</organism>
<dbReference type="InterPro" id="IPR021782">
    <property type="entry name" value="DUF3347"/>
</dbReference>
<evidence type="ECO:0000313" key="2">
    <source>
        <dbReference type="EMBL" id="SEA57472.1"/>
    </source>
</evidence>
<dbReference type="Proteomes" id="UP000199656">
    <property type="component" value="Unassembled WGS sequence"/>
</dbReference>
<dbReference type="EMBL" id="FNRL01000010">
    <property type="protein sequence ID" value="SEA57472.1"/>
    <property type="molecule type" value="Genomic_DNA"/>
</dbReference>
<reference evidence="3" key="1">
    <citation type="submission" date="2016-10" db="EMBL/GenBank/DDBJ databases">
        <authorList>
            <person name="Varghese N."/>
            <person name="Submissions S."/>
        </authorList>
    </citation>
    <scope>NUCLEOTIDE SEQUENCE [LARGE SCALE GENOMIC DNA]</scope>
    <source>
        <strain evidence="3">DSM 23920</strain>
    </source>
</reference>
<proteinExistence type="predicted"/>
<dbReference type="PROSITE" id="PS51257">
    <property type="entry name" value="PROKAR_LIPOPROTEIN"/>
    <property type="match status" value="1"/>
</dbReference>
<name>A0A1H4CBK3_9BACT</name>
<protein>
    <recommendedName>
        <fullName evidence="1">DUF3347 domain-containing protein</fullName>
    </recommendedName>
</protein>
<dbReference type="AlphaFoldDB" id="A0A1H4CBK3"/>
<accession>A0A1H4CBK3</accession>
<sequence>MNFKIFVTVAGLGLATALVSCQQNSQSANDQNEVSAQALQAPYNPVFYDSLKVALNSYYQLTEKLVADDSLGANTAANELKGHLDSLPVNLLQMDSAKLADITGITGSMSAELVGMVGEQGIDGKRASFQMVSDMLFDLIKNTGIKGDTVYHQFCPMAFNDNGAFWLSNKPVIRNPYFGKEMLTCGETRDTLIYK</sequence>
<dbReference type="RefSeq" id="WP_089762060.1">
    <property type="nucleotide sequence ID" value="NZ_BKAT01000006.1"/>
</dbReference>
<dbReference type="Pfam" id="PF11827">
    <property type="entry name" value="DUF3347"/>
    <property type="match status" value="1"/>
</dbReference>
<keyword evidence="3" id="KW-1185">Reference proteome</keyword>
<feature type="domain" description="DUF3347" evidence="1">
    <location>
        <begin position="55"/>
        <end position="145"/>
    </location>
</feature>
<evidence type="ECO:0000259" key="1">
    <source>
        <dbReference type="Pfam" id="PF11827"/>
    </source>
</evidence>
<dbReference type="STRING" id="408074.SAMN05660909_02508"/>